<keyword evidence="2" id="KW-0472">Membrane</keyword>
<evidence type="ECO:0000313" key="5">
    <source>
        <dbReference type="EMBL" id="TMW95657.1"/>
    </source>
</evidence>
<accession>A0A6N2BLS7</accession>
<reference evidence="5" key="1">
    <citation type="submission" date="2019-05" db="EMBL/GenBank/DDBJ databases">
        <title>The de novo reference genome and transcriptome assemblies of the wild tomato species Solanum chilense.</title>
        <authorList>
            <person name="Stam R."/>
            <person name="Nosenko T."/>
            <person name="Hoerger A.C."/>
            <person name="Stephan W."/>
            <person name="Seidel M.A."/>
            <person name="Kuhn J.M.M."/>
            <person name="Haberer G."/>
            <person name="Tellier A."/>
        </authorList>
    </citation>
    <scope>NUCLEOTIDE SEQUENCE</scope>
    <source>
        <tissue evidence="5">Mature leaves</tissue>
    </source>
</reference>
<dbReference type="PROSITE" id="PS51782">
    <property type="entry name" value="LYSM"/>
    <property type="match status" value="1"/>
</dbReference>
<dbReference type="SMART" id="SM00257">
    <property type="entry name" value="LysM"/>
    <property type="match status" value="2"/>
</dbReference>
<feature type="chain" id="PRO_5026741608" description="LysM domain-containing protein" evidence="3">
    <location>
        <begin position="27"/>
        <end position="382"/>
    </location>
</feature>
<evidence type="ECO:0000259" key="4">
    <source>
        <dbReference type="PROSITE" id="PS51782"/>
    </source>
</evidence>
<evidence type="ECO:0000256" key="3">
    <source>
        <dbReference type="SAM" id="SignalP"/>
    </source>
</evidence>
<dbReference type="Pfam" id="PF23462">
    <property type="entry name" value="LysM3_NFP"/>
    <property type="match status" value="1"/>
</dbReference>
<proteinExistence type="predicted"/>
<protein>
    <recommendedName>
        <fullName evidence="4">LysM domain-containing protein</fullName>
    </recommendedName>
</protein>
<evidence type="ECO:0000256" key="2">
    <source>
        <dbReference type="SAM" id="Phobius"/>
    </source>
</evidence>
<dbReference type="PANTHER" id="PTHR45927:SF15">
    <property type="entry name" value="SERINE_THREONINE RECEPTOR-LIKE KINASE NFP"/>
    <property type="match status" value="1"/>
</dbReference>
<dbReference type="Pfam" id="PF23446">
    <property type="entry name" value="LysM1_NFP_LYK"/>
    <property type="match status" value="1"/>
</dbReference>
<feature type="region of interest" description="Disordered" evidence="1">
    <location>
        <begin position="231"/>
        <end position="252"/>
    </location>
</feature>
<dbReference type="Gene3D" id="3.30.200.20">
    <property type="entry name" value="Phosphorylase Kinase, domain 1"/>
    <property type="match status" value="1"/>
</dbReference>
<dbReference type="InterPro" id="IPR036779">
    <property type="entry name" value="LysM_dom_sf"/>
</dbReference>
<dbReference type="InterPro" id="IPR056561">
    <property type="entry name" value="NFP_LYK_LysM1"/>
</dbReference>
<sequence>MITKPIFGFSLLIFISFIFNQNICYAQNPPSITGYTCNPNQFNPCRTYVLYRARGPQFLDLASIGDLFSVSRLMIANPSNISNPNTTLVNDQPLFVPIKCSCNNINSTFGSISYAALNYSFKAGDTMYDMSITKYQNLTTYQSVEAVNPTVEATKIAIGQAIKFPIFCKCPNTRKNQPRLLITYVFQPNDNISSIASRFRITPQSITQMNGNNIKILDTIFIPLSNLPKLTQPASSNTPPPPPPPTAPAPVIQENDRKGTVIGLAIGLGVCGLILILILGLFYKEKTVKREKYSDIERQKSLYVGSKKGSIVDKDVEVNLMADLSDCLDKYKMYKMEQLWEATNGFDEECLIQGSVYKGTIDGEVLAIKKMKWNAREELKIL</sequence>
<dbReference type="Pfam" id="PF23457">
    <property type="entry name" value="LysM2_NFP"/>
    <property type="match status" value="1"/>
</dbReference>
<keyword evidence="3" id="KW-0732">Signal</keyword>
<feature type="domain" description="LysM" evidence="4">
    <location>
        <begin position="182"/>
        <end position="228"/>
    </location>
</feature>
<dbReference type="InterPro" id="IPR059143">
    <property type="entry name" value="NFP_LysM2"/>
</dbReference>
<keyword evidence="2" id="KW-1133">Transmembrane helix</keyword>
<dbReference type="Gene3D" id="3.10.350.10">
    <property type="entry name" value="LysM domain"/>
    <property type="match status" value="1"/>
</dbReference>
<evidence type="ECO:0000256" key="1">
    <source>
        <dbReference type="SAM" id="MobiDB-lite"/>
    </source>
</evidence>
<comment type="caution">
    <text evidence="5">The sequence shown here is derived from an EMBL/GenBank/DDBJ whole genome shotgun (WGS) entry which is preliminary data.</text>
</comment>
<dbReference type="InterPro" id="IPR052611">
    <property type="entry name" value="Plant_RLK_LysM"/>
</dbReference>
<keyword evidence="2" id="KW-0812">Transmembrane</keyword>
<feature type="transmembrane region" description="Helical" evidence="2">
    <location>
        <begin position="261"/>
        <end position="283"/>
    </location>
</feature>
<gene>
    <name evidence="5" type="ORF">EJD97_008517</name>
</gene>
<dbReference type="InterPro" id="IPR059144">
    <property type="entry name" value="NFP_LysM3"/>
</dbReference>
<feature type="signal peptide" evidence="3">
    <location>
        <begin position="1"/>
        <end position="26"/>
    </location>
</feature>
<name>A0A6N2BLS7_SOLCI</name>
<dbReference type="AlphaFoldDB" id="A0A6N2BLS7"/>
<dbReference type="PANTHER" id="PTHR45927">
    <property type="entry name" value="LYSM-DOMAIN RECEPTOR-LIKE KINASE-RELATED"/>
    <property type="match status" value="1"/>
</dbReference>
<organism evidence="5">
    <name type="scientific">Solanum chilense</name>
    <name type="common">Tomato</name>
    <name type="synonym">Lycopersicon chilense</name>
    <dbReference type="NCBI Taxonomy" id="4083"/>
    <lineage>
        <taxon>Eukaryota</taxon>
        <taxon>Viridiplantae</taxon>
        <taxon>Streptophyta</taxon>
        <taxon>Embryophyta</taxon>
        <taxon>Tracheophyta</taxon>
        <taxon>Spermatophyta</taxon>
        <taxon>Magnoliopsida</taxon>
        <taxon>eudicotyledons</taxon>
        <taxon>Gunneridae</taxon>
        <taxon>Pentapetalae</taxon>
        <taxon>asterids</taxon>
        <taxon>lamiids</taxon>
        <taxon>Solanales</taxon>
        <taxon>Solanaceae</taxon>
        <taxon>Solanoideae</taxon>
        <taxon>Solaneae</taxon>
        <taxon>Solanum</taxon>
        <taxon>Solanum subgen. Lycopersicon</taxon>
    </lineage>
</organism>
<dbReference type="InterPro" id="IPR018392">
    <property type="entry name" value="LysM"/>
</dbReference>
<dbReference type="EMBL" id="RXGB01002267">
    <property type="protein sequence ID" value="TMW95657.1"/>
    <property type="molecule type" value="Genomic_DNA"/>
</dbReference>
<feature type="compositionally biased region" description="Pro residues" evidence="1">
    <location>
        <begin position="238"/>
        <end position="248"/>
    </location>
</feature>